<dbReference type="SUPFAM" id="SSF110087">
    <property type="entry name" value="DR1885-like metal-binding protein"/>
    <property type="match status" value="1"/>
</dbReference>
<protein>
    <submittedName>
        <fullName evidence="2">Copper chaperone PCu(A)C</fullName>
    </submittedName>
</protein>
<comment type="caution">
    <text evidence="2">The sequence shown here is derived from an EMBL/GenBank/DDBJ whole genome shotgun (WGS) entry which is preliminary data.</text>
</comment>
<dbReference type="AlphaFoldDB" id="A0A8J7F974"/>
<evidence type="ECO:0000313" key="3">
    <source>
        <dbReference type="Proteomes" id="UP000640333"/>
    </source>
</evidence>
<evidence type="ECO:0000256" key="1">
    <source>
        <dbReference type="SAM" id="SignalP"/>
    </source>
</evidence>
<sequence length="161" mass="17310">MKFKLLSSVAALLMGMVFSIVAQAGEGHAMAKGVMAHGAWVRLVPPVAKNSAAYMELKNTGDEILQVESASSPVAEVVEVHQTSMVDGVMRMSEVKGLQVPVDGNVQLKPGGYHIMLIKLKSPLKKDQAVPLTLKFTTGQVLTVNARVKAMQGKMAHQHKH</sequence>
<proteinExistence type="predicted"/>
<evidence type="ECO:0000313" key="2">
    <source>
        <dbReference type="EMBL" id="MBE9396542.1"/>
    </source>
</evidence>
<organism evidence="2 3">
    <name type="scientific">Pontibacterium sinense</name>
    <dbReference type="NCBI Taxonomy" id="2781979"/>
    <lineage>
        <taxon>Bacteria</taxon>
        <taxon>Pseudomonadati</taxon>
        <taxon>Pseudomonadota</taxon>
        <taxon>Gammaproteobacteria</taxon>
        <taxon>Oceanospirillales</taxon>
        <taxon>Oceanospirillaceae</taxon>
        <taxon>Pontibacterium</taxon>
    </lineage>
</organism>
<dbReference type="InterPro" id="IPR036182">
    <property type="entry name" value="PCuAC_sf"/>
</dbReference>
<dbReference type="PANTHER" id="PTHR36302">
    <property type="entry name" value="BLR7088 PROTEIN"/>
    <property type="match status" value="1"/>
</dbReference>
<dbReference type="Proteomes" id="UP000640333">
    <property type="component" value="Unassembled WGS sequence"/>
</dbReference>
<gene>
    <name evidence="2" type="ORF">IOQ59_04620</name>
</gene>
<reference evidence="2" key="1">
    <citation type="submission" date="2020-10" db="EMBL/GenBank/DDBJ databases">
        <title>Bacterium isolated from coastal waters sediment.</title>
        <authorList>
            <person name="Chen R.-J."/>
            <person name="Lu D.-C."/>
            <person name="Zhu K.-L."/>
            <person name="Du Z.-J."/>
        </authorList>
    </citation>
    <scope>NUCLEOTIDE SEQUENCE</scope>
    <source>
        <strain evidence="2">N1Y112</strain>
    </source>
</reference>
<dbReference type="EMBL" id="JADEYS010000003">
    <property type="protein sequence ID" value="MBE9396542.1"/>
    <property type="molecule type" value="Genomic_DNA"/>
</dbReference>
<dbReference type="RefSeq" id="WP_193952089.1">
    <property type="nucleotide sequence ID" value="NZ_JADEYS010000003.1"/>
</dbReference>
<dbReference type="Pfam" id="PF04314">
    <property type="entry name" value="PCuAC"/>
    <property type="match status" value="1"/>
</dbReference>
<name>A0A8J7F974_9GAMM</name>
<dbReference type="InterPro" id="IPR058248">
    <property type="entry name" value="Lxx211020-like"/>
</dbReference>
<dbReference type="InterPro" id="IPR007410">
    <property type="entry name" value="LpqE-like"/>
</dbReference>
<feature type="signal peptide" evidence="1">
    <location>
        <begin position="1"/>
        <end position="24"/>
    </location>
</feature>
<dbReference type="PANTHER" id="PTHR36302:SF1">
    <property type="entry name" value="COPPER CHAPERONE PCU(A)C"/>
    <property type="match status" value="1"/>
</dbReference>
<dbReference type="Gene3D" id="2.60.40.1890">
    <property type="entry name" value="PCu(A)C copper chaperone"/>
    <property type="match status" value="1"/>
</dbReference>
<keyword evidence="1" id="KW-0732">Signal</keyword>
<keyword evidence="3" id="KW-1185">Reference proteome</keyword>
<feature type="chain" id="PRO_5035270527" evidence="1">
    <location>
        <begin position="25"/>
        <end position="161"/>
    </location>
</feature>
<accession>A0A8J7F974</accession>